<dbReference type="Gene3D" id="1.25.40.10">
    <property type="entry name" value="Tetratricopeptide repeat domain"/>
    <property type="match status" value="1"/>
</dbReference>
<dbReference type="InterPro" id="IPR011990">
    <property type="entry name" value="TPR-like_helical_dom_sf"/>
</dbReference>
<accession>A0ABY5VBW3</accession>
<dbReference type="InterPro" id="IPR005158">
    <property type="entry name" value="BTAD"/>
</dbReference>
<evidence type="ECO:0000256" key="2">
    <source>
        <dbReference type="ARBA" id="ARBA00023125"/>
    </source>
</evidence>
<dbReference type="SUPFAM" id="SSF46894">
    <property type="entry name" value="C-terminal effector domain of the bipartite response regulators"/>
    <property type="match status" value="1"/>
</dbReference>
<gene>
    <name evidence="6" type="ORF">NQ502_11610</name>
</gene>
<feature type="DNA-binding region" description="OmpR/PhoB-type" evidence="3">
    <location>
        <begin position="1"/>
        <end position="108"/>
    </location>
</feature>
<dbReference type="PROSITE" id="PS51755">
    <property type="entry name" value="OMPR_PHOB"/>
    <property type="match status" value="1"/>
</dbReference>
<name>A0ABY5VBW3_9FIRM</name>
<dbReference type="Proteomes" id="UP001060164">
    <property type="component" value="Chromosome"/>
</dbReference>
<dbReference type="InterPro" id="IPR001867">
    <property type="entry name" value="OmpR/PhoB-type_DNA-bd"/>
</dbReference>
<keyword evidence="2 3" id="KW-0238">DNA-binding</keyword>
<evidence type="ECO:0000256" key="4">
    <source>
        <dbReference type="SAM" id="MobiDB-lite"/>
    </source>
</evidence>
<organism evidence="6 7">
    <name type="scientific">Ruminococcus gauvreauii</name>
    <dbReference type="NCBI Taxonomy" id="438033"/>
    <lineage>
        <taxon>Bacteria</taxon>
        <taxon>Bacillati</taxon>
        <taxon>Bacillota</taxon>
        <taxon>Clostridia</taxon>
        <taxon>Eubacteriales</taxon>
        <taxon>Oscillospiraceae</taxon>
        <taxon>Ruminococcus</taxon>
    </lineage>
</organism>
<dbReference type="PANTHER" id="PTHR35807">
    <property type="entry name" value="TRANSCRIPTIONAL REGULATOR REDD-RELATED"/>
    <property type="match status" value="1"/>
</dbReference>
<evidence type="ECO:0000256" key="1">
    <source>
        <dbReference type="ARBA" id="ARBA00005820"/>
    </source>
</evidence>
<dbReference type="RefSeq" id="WP_028528565.1">
    <property type="nucleotide sequence ID" value="NZ_CABLBR010000012.1"/>
</dbReference>
<dbReference type="InterPro" id="IPR036388">
    <property type="entry name" value="WH-like_DNA-bd_sf"/>
</dbReference>
<evidence type="ECO:0000313" key="6">
    <source>
        <dbReference type="EMBL" id="UWP58036.1"/>
    </source>
</evidence>
<protein>
    <submittedName>
        <fullName evidence="6">Winged helix-turn-helix domain-containing protein</fullName>
    </submittedName>
</protein>
<dbReference type="InterPro" id="IPR051677">
    <property type="entry name" value="AfsR-DnrI-RedD_regulator"/>
</dbReference>
<reference evidence="6" key="1">
    <citation type="journal article" date="2022" name="Cell">
        <title>Design, construction, and in vivo augmentation of a complex gut microbiome.</title>
        <authorList>
            <person name="Cheng A.G."/>
            <person name="Ho P.Y."/>
            <person name="Aranda-Diaz A."/>
            <person name="Jain S."/>
            <person name="Yu F.B."/>
            <person name="Meng X."/>
            <person name="Wang M."/>
            <person name="Iakiviak M."/>
            <person name="Nagashima K."/>
            <person name="Zhao A."/>
            <person name="Murugkar P."/>
            <person name="Patil A."/>
            <person name="Atabakhsh K."/>
            <person name="Weakley A."/>
            <person name="Yan J."/>
            <person name="Brumbaugh A.R."/>
            <person name="Higginbottom S."/>
            <person name="Dimas A."/>
            <person name="Shiver A.L."/>
            <person name="Deutschbauer A."/>
            <person name="Neff N."/>
            <person name="Sonnenburg J.L."/>
            <person name="Huang K.C."/>
            <person name="Fischbach M.A."/>
        </authorList>
    </citation>
    <scope>NUCLEOTIDE SEQUENCE</scope>
    <source>
        <strain evidence="6">DSM 19829</strain>
    </source>
</reference>
<dbReference type="EMBL" id="CP102290">
    <property type="protein sequence ID" value="UWP58036.1"/>
    <property type="molecule type" value="Genomic_DNA"/>
</dbReference>
<keyword evidence="7" id="KW-1185">Reference proteome</keyword>
<feature type="compositionally biased region" description="Polar residues" evidence="4">
    <location>
        <begin position="423"/>
        <end position="433"/>
    </location>
</feature>
<feature type="region of interest" description="Disordered" evidence="4">
    <location>
        <begin position="405"/>
        <end position="433"/>
    </location>
</feature>
<evidence type="ECO:0000259" key="5">
    <source>
        <dbReference type="PROSITE" id="PS51755"/>
    </source>
</evidence>
<dbReference type="InterPro" id="IPR016032">
    <property type="entry name" value="Sig_transdc_resp-reg_C-effctor"/>
</dbReference>
<dbReference type="SMART" id="SM01043">
    <property type="entry name" value="BTAD"/>
    <property type="match status" value="1"/>
</dbReference>
<dbReference type="Pfam" id="PF00486">
    <property type="entry name" value="Trans_reg_C"/>
    <property type="match status" value="1"/>
</dbReference>
<comment type="similarity">
    <text evidence="1">Belongs to the AfsR/DnrI/RedD regulatory family.</text>
</comment>
<proteinExistence type="inferred from homology"/>
<evidence type="ECO:0000313" key="7">
    <source>
        <dbReference type="Proteomes" id="UP001060164"/>
    </source>
</evidence>
<feature type="domain" description="OmpR/PhoB-type" evidence="5">
    <location>
        <begin position="1"/>
        <end position="108"/>
    </location>
</feature>
<sequence>MDERREQDIFYMNMLGGFSMRYGGREISFARSGNSKFIQLLQLLMIHPRRQIAKAQIIETLYGDEQIENTNLTLNNTIFRLRKQLIKAGLPQNQYIEVRRGMCIWNMEVPACVDVREFETLAERAQAEKDEDERARLYLEACAVYTGEFLGAGEDSPKWIRREAKRLRDLYFICLRECLQYFKRCQDYERMLFLSERAAGLYPYEEWQLWVIDSLLAANRYKEAMKVYQAVTRMYFTDLKKPPSEQMLERFHTMSSQVQFAQGAMEDVRQVVRETERIRGPYYCTFPGFIDNYRFLARGYERLGIEGYMILCTLTDYQGWPLEKEDTLEEMCRLFKEAVCCSLRRGDLYTRYSANQFLILLPAAGKDNCVDIVNRLNTAYKKAGAGRNKVNYYMASLKEMESRGAESLNDLKTGGMEDEDTGGRNNSEAQQRL</sequence>
<evidence type="ECO:0000256" key="3">
    <source>
        <dbReference type="PROSITE-ProRule" id="PRU01091"/>
    </source>
</evidence>
<dbReference type="Pfam" id="PF03704">
    <property type="entry name" value="BTAD"/>
    <property type="match status" value="1"/>
</dbReference>
<dbReference type="SUPFAM" id="SSF48452">
    <property type="entry name" value="TPR-like"/>
    <property type="match status" value="1"/>
</dbReference>
<dbReference type="Gene3D" id="1.10.10.10">
    <property type="entry name" value="Winged helix-like DNA-binding domain superfamily/Winged helix DNA-binding domain"/>
    <property type="match status" value="1"/>
</dbReference>